<dbReference type="InterPro" id="IPR012340">
    <property type="entry name" value="NA-bd_OB-fold"/>
</dbReference>
<protein>
    <submittedName>
        <fullName evidence="7">30S ribosomal protein S1</fullName>
    </submittedName>
</protein>
<dbReference type="CDD" id="cd04465">
    <property type="entry name" value="S1_RPS1_repeat_ec2_hs2"/>
    <property type="match status" value="1"/>
</dbReference>
<keyword evidence="3" id="KW-0687">Ribonucleoprotein</keyword>
<dbReference type="PANTHER" id="PTHR10724">
    <property type="entry name" value="30S RIBOSOMAL PROTEIN S1"/>
    <property type="match status" value="1"/>
</dbReference>
<feature type="region of interest" description="Disordered" evidence="5">
    <location>
        <begin position="363"/>
        <end position="394"/>
    </location>
</feature>
<dbReference type="SUPFAM" id="SSF50249">
    <property type="entry name" value="Nucleic acid-binding proteins"/>
    <property type="match status" value="4"/>
</dbReference>
<comment type="similarity">
    <text evidence="1">Belongs to the bacterial ribosomal protein bS1 family.</text>
</comment>
<name>A0A929MPS9_ABIDE</name>
<dbReference type="InterPro" id="IPR050437">
    <property type="entry name" value="Ribos_protein_bS1-like"/>
</dbReference>
<dbReference type="GO" id="GO:0006412">
    <property type="term" value="P:translation"/>
    <property type="evidence" value="ECO:0007669"/>
    <property type="project" value="TreeGrafter"/>
</dbReference>
<dbReference type="GO" id="GO:0003729">
    <property type="term" value="F:mRNA binding"/>
    <property type="evidence" value="ECO:0007669"/>
    <property type="project" value="UniProtKB-ARBA"/>
</dbReference>
<keyword evidence="2 7" id="KW-0689">Ribosomal protein</keyword>
<dbReference type="Gene3D" id="2.40.50.140">
    <property type="entry name" value="Nucleic acid-binding proteins"/>
    <property type="match status" value="4"/>
</dbReference>
<accession>A0A929MPS9</accession>
<dbReference type="EMBL" id="JABZFV010000184">
    <property type="protein sequence ID" value="MBF0935291.1"/>
    <property type="molecule type" value="Genomic_DNA"/>
</dbReference>
<comment type="function">
    <text evidence="4">Binds mRNA; thus facilitating recognition of the initiation point. It is needed to translate mRNA with a short Shine-Dalgarno (SD) purine-rich sequence.</text>
</comment>
<evidence type="ECO:0000313" key="7">
    <source>
        <dbReference type="EMBL" id="MBF0935291.1"/>
    </source>
</evidence>
<evidence type="ECO:0000259" key="6">
    <source>
        <dbReference type="PROSITE" id="PS50126"/>
    </source>
</evidence>
<evidence type="ECO:0000256" key="1">
    <source>
        <dbReference type="ARBA" id="ARBA00006767"/>
    </source>
</evidence>
<evidence type="ECO:0000256" key="5">
    <source>
        <dbReference type="SAM" id="MobiDB-lite"/>
    </source>
</evidence>
<dbReference type="Pfam" id="PF00575">
    <property type="entry name" value="S1"/>
    <property type="match status" value="4"/>
</dbReference>
<feature type="compositionally biased region" description="Basic and acidic residues" evidence="5">
    <location>
        <begin position="363"/>
        <end position="377"/>
    </location>
</feature>
<dbReference type="FunFam" id="2.40.50.140:FF:000103">
    <property type="entry name" value="protein RRP5 homolog"/>
    <property type="match status" value="1"/>
</dbReference>
<sequence>MTETVENQQLQTMEDALDSVLDIKPGDVVKGDVLAFEDNQVRVSIKESGGLEGVIPRRELSAKPFNEFTEVVNIGDEVEVVVLKPIRDKENGNFLLSRKRLESKKVWAELKEKFDNKEIITAPVKEAVKGGLVVDLGLRAFVPASMVDSFYVEDLKVYVGQTLDFVIVELDEKENRLILSHKEIAERERAEKRAAALANLVEGSIVEGTVARLTNFGAFVNLGDVDGLVHLSRISHSHIRKPGDVLNVGDKVNVKVLSVNPEDGRVSLSIKDTLEGPWDNIQEKAGEGTVLKGTVKRLTDFGAFVEVLPGVEGLVHISQISHEHIATPGEKLQEGQEVDVKVLSVNPEDQRLSLSIKALLERPARPEGEVSDKPKRESKPRKPRAKAEPAPTIVAEAEGFTLGDVLAGAFGDLNTEE</sequence>
<gene>
    <name evidence="7" type="primary">rpsA</name>
    <name evidence="7" type="ORF">HXK00_06590</name>
</gene>
<proteinExistence type="inferred from homology"/>
<dbReference type="PANTHER" id="PTHR10724:SF7">
    <property type="entry name" value="SMALL RIBOSOMAL SUBUNIT PROTEIN BS1C"/>
    <property type="match status" value="1"/>
</dbReference>
<evidence type="ECO:0000256" key="3">
    <source>
        <dbReference type="ARBA" id="ARBA00023274"/>
    </source>
</evidence>
<feature type="domain" description="S1 motif" evidence="6">
    <location>
        <begin position="288"/>
        <end position="357"/>
    </location>
</feature>
<comment type="caution">
    <text evidence="7">The sequence shown here is derived from an EMBL/GenBank/DDBJ whole genome shotgun (WGS) entry which is preliminary data.</text>
</comment>
<dbReference type="PRINTS" id="PR00681">
    <property type="entry name" value="RIBOSOMALS1"/>
</dbReference>
<dbReference type="GO" id="GO:0022627">
    <property type="term" value="C:cytosolic small ribosomal subunit"/>
    <property type="evidence" value="ECO:0007669"/>
    <property type="project" value="TreeGrafter"/>
</dbReference>
<dbReference type="FunFam" id="2.40.50.140:FF:000051">
    <property type="entry name" value="RNA-binding transcriptional accessory protein"/>
    <property type="match status" value="1"/>
</dbReference>
<evidence type="ECO:0000256" key="2">
    <source>
        <dbReference type="ARBA" id="ARBA00022980"/>
    </source>
</evidence>
<dbReference type="SMART" id="SM00316">
    <property type="entry name" value="S1"/>
    <property type="match status" value="4"/>
</dbReference>
<dbReference type="CDD" id="cd05687">
    <property type="entry name" value="S1_RPS1_repeat_ec1_hs1"/>
    <property type="match status" value="1"/>
</dbReference>
<dbReference type="RefSeq" id="WP_023390833.1">
    <property type="nucleotide sequence ID" value="NZ_CAJPUI010000001.1"/>
</dbReference>
<dbReference type="GeneID" id="84816339"/>
<feature type="domain" description="S1 motif" evidence="6">
    <location>
        <begin position="203"/>
        <end position="271"/>
    </location>
</feature>
<reference evidence="7" key="1">
    <citation type="submission" date="2020-04" db="EMBL/GenBank/DDBJ databases">
        <title>Deep metagenomics examines the oral microbiome during advanced dental caries in children, revealing novel taxa and co-occurrences with host molecules.</title>
        <authorList>
            <person name="Baker J.L."/>
            <person name="Morton J.T."/>
            <person name="Dinis M."/>
            <person name="Alvarez R."/>
            <person name="Tran N.C."/>
            <person name="Knight R."/>
            <person name="Edlund A."/>
        </authorList>
    </citation>
    <scope>NUCLEOTIDE SEQUENCE</scope>
    <source>
        <strain evidence="7">JCVI_23_bin.16</strain>
    </source>
</reference>
<dbReference type="CDD" id="cd05688">
    <property type="entry name" value="S1_RPS1_repeat_ec3"/>
    <property type="match status" value="1"/>
</dbReference>
<dbReference type="InterPro" id="IPR035104">
    <property type="entry name" value="Ribosomal_protein_S1-like"/>
</dbReference>
<dbReference type="Proteomes" id="UP000757900">
    <property type="component" value="Unassembled WGS sequence"/>
</dbReference>
<dbReference type="AlphaFoldDB" id="A0A929MPS9"/>
<feature type="domain" description="S1 motif" evidence="6">
    <location>
        <begin position="117"/>
        <end position="182"/>
    </location>
</feature>
<dbReference type="PROSITE" id="PS50126">
    <property type="entry name" value="S1"/>
    <property type="match status" value="4"/>
</dbReference>
<dbReference type="InterPro" id="IPR003029">
    <property type="entry name" value="S1_domain"/>
</dbReference>
<evidence type="ECO:0000256" key="4">
    <source>
        <dbReference type="ARBA" id="ARBA00025604"/>
    </source>
</evidence>
<dbReference type="GO" id="GO:0003735">
    <property type="term" value="F:structural constituent of ribosome"/>
    <property type="evidence" value="ECO:0007669"/>
    <property type="project" value="TreeGrafter"/>
</dbReference>
<feature type="domain" description="S1 motif" evidence="6">
    <location>
        <begin position="26"/>
        <end position="99"/>
    </location>
</feature>
<evidence type="ECO:0000313" key="8">
    <source>
        <dbReference type="Proteomes" id="UP000757900"/>
    </source>
</evidence>
<organism evidence="7 8">
    <name type="scientific">Abiotrophia defectiva</name>
    <name type="common">Streptococcus defectivus</name>
    <dbReference type="NCBI Taxonomy" id="46125"/>
    <lineage>
        <taxon>Bacteria</taxon>
        <taxon>Bacillati</taxon>
        <taxon>Bacillota</taxon>
        <taxon>Bacilli</taxon>
        <taxon>Lactobacillales</taxon>
        <taxon>Aerococcaceae</taxon>
        <taxon>Abiotrophia</taxon>
    </lineage>
</organism>
<dbReference type="NCBIfam" id="NF005208">
    <property type="entry name" value="PRK06676.1"/>
    <property type="match status" value="1"/>
</dbReference>